<dbReference type="GO" id="GO:0016757">
    <property type="term" value="F:glycosyltransferase activity"/>
    <property type="evidence" value="ECO:0007669"/>
    <property type="project" value="InterPro"/>
</dbReference>
<feature type="domain" description="Glycosyltransferase subfamily 4-like N-terminal" evidence="2">
    <location>
        <begin position="14"/>
        <end position="175"/>
    </location>
</feature>
<dbReference type="AlphaFoldDB" id="A0A3L7Z428"/>
<reference evidence="3 4" key="1">
    <citation type="submission" date="2018-09" db="EMBL/GenBank/DDBJ databases">
        <title>Murine metabolic-syndrome-specific gut microbial biobank.</title>
        <authorList>
            <person name="Liu C."/>
        </authorList>
    </citation>
    <scope>NUCLEOTIDE SEQUENCE [LARGE SCALE GENOMIC DNA]</scope>
    <source>
        <strain evidence="3 4">0.1X-D8-26</strain>
    </source>
</reference>
<protein>
    <submittedName>
        <fullName evidence="3">Glycosyltransferase</fullName>
    </submittedName>
</protein>
<comment type="caution">
    <text evidence="3">The sequence shown here is derived from an EMBL/GenBank/DDBJ whole genome shotgun (WGS) entry which is preliminary data.</text>
</comment>
<dbReference type="InterPro" id="IPR050194">
    <property type="entry name" value="Glycosyltransferase_grp1"/>
</dbReference>
<dbReference type="SUPFAM" id="SSF53756">
    <property type="entry name" value="UDP-Glycosyltransferase/glycogen phosphorylase"/>
    <property type="match status" value="1"/>
</dbReference>
<gene>
    <name evidence="3" type="ORF">D7Y07_07785</name>
</gene>
<evidence type="ECO:0000259" key="2">
    <source>
        <dbReference type="Pfam" id="PF13439"/>
    </source>
</evidence>
<dbReference type="RefSeq" id="WP_121765828.1">
    <property type="nucleotide sequence ID" value="NZ_CAMRUR010000017.1"/>
</dbReference>
<sequence length="383" mass="43001">MKVLQTIPSLQVSWGGPSTCTCDLLEGLYDVNANVDLLTSDAACADDVVLGKGRPWMKLVEHDWKTPIALSKNIKSFLSDSDYDLYHANTIWLYTSHITCDTARKKNSPYVLSPHGMLYPTALKVKPWKKWPMRKLWFDKDIAQANCLHATCEQEMKYIREFGYKGPIAVIPNPVVFPEGVDLKTSAPSKKVLGYLGRLHPIKKVENLLQGASLALGKGCDIPFSIDVMGKGSDDYERFLKNEAVRLGLEGRVNFVGFVQGREKYERLANIWTLFVPSAQENFGMIVPEALICGTPVYASLGTPWGELNDCGCGWWKDNSPETIAEVIIKSLHKSDDDILAMGIRGRSLMEEKYEQHKVAQMMVDLYNWILGKGAKPEFVYEL</sequence>
<proteinExistence type="predicted"/>
<organism evidence="3 4">
    <name type="scientific">Bacteroides acidifaciens</name>
    <dbReference type="NCBI Taxonomy" id="85831"/>
    <lineage>
        <taxon>Bacteria</taxon>
        <taxon>Pseudomonadati</taxon>
        <taxon>Bacteroidota</taxon>
        <taxon>Bacteroidia</taxon>
        <taxon>Bacteroidales</taxon>
        <taxon>Bacteroidaceae</taxon>
        <taxon>Bacteroides</taxon>
    </lineage>
</organism>
<dbReference type="PANTHER" id="PTHR45947:SF3">
    <property type="entry name" value="SULFOQUINOVOSYL TRANSFERASE SQD2"/>
    <property type="match status" value="1"/>
</dbReference>
<dbReference type="InterPro" id="IPR028098">
    <property type="entry name" value="Glyco_trans_4-like_N"/>
</dbReference>
<dbReference type="EMBL" id="RAZM01000018">
    <property type="protein sequence ID" value="RLT80494.1"/>
    <property type="molecule type" value="Genomic_DNA"/>
</dbReference>
<evidence type="ECO:0000313" key="3">
    <source>
        <dbReference type="EMBL" id="RLT80494.1"/>
    </source>
</evidence>
<accession>A0A3L7Z428</accession>
<dbReference type="Gene3D" id="3.40.50.2000">
    <property type="entry name" value="Glycogen Phosphorylase B"/>
    <property type="match status" value="2"/>
</dbReference>
<dbReference type="Pfam" id="PF13439">
    <property type="entry name" value="Glyco_transf_4"/>
    <property type="match status" value="1"/>
</dbReference>
<dbReference type="Pfam" id="PF00534">
    <property type="entry name" value="Glycos_transf_1"/>
    <property type="match status" value="1"/>
</dbReference>
<feature type="domain" description="Glycosyl transferase family 1" evidence="1">
    <location>
        <begin position="188"/>
        <end position="335"/>
    </location>
</feature>
<dbReference type="InterPro" id="IPR001296">
    <property type="entry name" value="Glyco_trans_1"/>
</dbReference>
<keyword evidence="3" id="KW-0808">Transferase</keyword>
<evidence type="ECO:0000313" key="4">
    <source>
        <dbReference type="Proteomes" id="UP000267159"/>
    </source>
</evidence>
<dbReference type="Proteomes" id="UP000267159">
    <property type="component" value="Unassembled WGS sequence"/>
</dbReference>
<dbReference type="PANTHER" id="PTHR45947">
    <property type="entry name" value="SULFOQUINOVOSYL TRANSFERASE SQD2"/>
    <property type="match status" value="1"/>
</dbReference>
<evidence type="ECO:0000259" key="1">
    <source>
        <dbReference type="Pfam" id="PF00534"/>
    </source>
</evidence>
<name>A0A3L7Z428_9BACE</name>